<gene>
    <name evidence="2" type="ORF">PYH38_003447</name>
</gene>
<dbReference type="Gene3D" id="2.40.50.90">
    <property type="match status" value="1"/>
</dbReference>
<evidence type="ECO:0000313" key="3">
    <source>
        <dbReference type="Proteomes" id="UP001235547"/>
    </source>
</evidence>
<name>A0ABY8D0Z4_9HYPH</name>
<dbReference type="InterPro" id="IPR035437">
    <property type="entry name" value="SNase_OB-fold_sf"/>
</dbReference>
<feature type="region of interest" description="Disordered" evidence="1">
    <location>
        <begin position="44"/>
        <end position="119"/>
    </location>
</feature>
<dbReference type="SUPFAM" id="SSF50199">
    <property type="entry name" value="Staphylococcal nuclease"/>
    <property type="match status" value="1"/>
</dbReference>
<protein>
    <submittedName>
        <fullName evidence="2">Thermonuclease family protein</fullName>
    </submittedName>
</protein>
<sequence>MRQQIITTAGGLLALALYSGILLSGAATIRDRESAAAPDLILETPDPATIEEPDTAENVPMEAAPPAAEQRAGAGKGSRLPARTIEPDLFAAPEDGIAQPLERVAPRPPLSGSEEKRKPVTAVFPRPVALASGLIQSNDTTLQLKDVEPERPEKVCENNGKSWPCGMVARTAFRNFLRARALVCDQPEEKPAAGPLIASCTVGGQNAAEWLVSNGWAKPLPGTSFEAKAEAARNAKLGFYGDDPRDLRRAPIVIDDPTVGIAVDDTAPDL</sequence>
<keyword evidence="3" id="KW-1185">Reference proteome</keyword>
<dbReference type="Proteomes" id="UP001235547">
    <property type="component" value="Chromosome 1"/>
</dbReference>
<accession>A0ABY8D0Z4</accession>
<dbReference type="EMBL" id="CP120371">
    <property type="protein sequence ID" value="WEX84556.1"/>
    <property type="molecule type" value="Genomic_DNA"/>
</dbReference>
<evidence type="ECO:0000313" key="2">
    <source>
        <dbReference type="EMBL" id="WEX84556.1"/>
    </source>
</evidence>
<feature type="compositionally biased region" description="Low complexity" evidence="1">
    <location>
        <begin position="56"/>
        <end position="73"/>
    </location>
</feature>
<evidence type="ECO:0000256" key="1">
    <source>
        <dbReference type="SAM" id="MobiDB-lite"/>
    </source>
</evidence>
<dbReference type="RefSeq" id="WP_280735477.1">
    <property type="nucleotide sequence ID" value="NZ_CP120368.1"/>
</dbReference>
<organism evidence="2 3">
    <name type="scientific">Sinorhizobium numidicum</name>
    <dbReference type="NCBI Taxonomy" id="680248"/>
    <lineage>
        <taxon>Bacteria</taxon>
        <taxon>Pseudomonadati</taxon>
        <taxon>Pseudomonadota</taxon>
        <taxon>Alphaproteobacteria</taxon>
        <taxon>Hyphomicrobiales</taxon>
        <taxon>Rhizobiaceae</taxon>
        <taxon>Sinorhizobium/Ensifer group</taxon>
        <taxon>Sinorhizobium</taxon>
    </lineage>
</organism>
<proteinExistence type="predicted"/>
<reference evidence="2 3" key="1">
    <citation type="submission" date="2023-03" db="EMBL/GenBank/DDBJ databases">
        <authorList>
            <person name="Kaur S."/>
            <person name="Espinosa-Saiz D."/>
            <person name="Velazquez E."/>
            <person name="Menendez E."/>
            <person name="diCenzo G.C."/>
        </authorList>
    </citation>
    <scope>NUCLEOTIDE SEQUENCE [LARGE SCALE GENOMIC DNA]</scope>
    <source>
        <strain evidence="2 3">LMG 27395</strain>
    </source>
</reference>